<dbReference type="AlphaFoldDB" id="A0A7J9P4Z4"/>
<reference evidence="1 2" key="1">
    <citation type="submission" date="2020-07" db="EMBL/GenBank/DDBJ databases">
        <title>Genomic Encyclopedia of Type Strains, Phase IV (KMG-V): Genome sequencing to study the core and pangenomes of soil and plant-associated prokaryotes.</title>
        <authorList>
            <person name="Whitman W."/>
        </authorList>
    </citation>
    <scope>NUCLEOTIDE SEQUENCE [LARGE SCALE GENOMIC DNA]</scope>
    <source>
        <strain evidence="1 2">C12</strain>
    </source>
</reference>
<dbReference type="RefSeq" id="WP_181493266.1">
    <property type="nucleotide sequence ID" value="NZ_JACDUN010000001.1"/>
</dbReference>
<gene>
    <name evidence="1" type="ORF">HNP93_000972</name>
</gene>
<dbReference type="Proteomes" id="UP000558015">
    <property type="component" value="Unassembled WGS sequence"/>
</dbReference>
<dbReference type="EMBL" id="JACDUN010000001">
    <property type="protein sequence ID" value="MBA2858271.1"/>
    <property type="molecule type" value="Genomic_DNA"/>
</dbReference>
<evidence type="ECO:0000313" key="2">
    <source>
        <dbReference type="Proteomes" id="UP000558015"/>
    </source>
</evidence>
<protein>
    <submittedName>
        <fullName evidence="1">Uncharacterized protein</fullName>
    </submittedName>
</protein>
<organism evidence="1 2">
    <name type="scientific">Methanococcus maripaludis</name>
    <name type="common">Methanococcus deltae</name>
    <dbReference type="NCBI Taxonomy" id="39152"/>
    <lineage>
        <taxon>Archaea</taxon>
        <taxon>Methanobacteriati</taxon>
        <taxon>Methanobacteriota</taxon>
        <taxon>Methanomada group</taxon>
        <taxon>Methanococci</taxon>
        <taxon>Methanococcales</taxon>
        <taxon>Methanococcaceae</taxon>
        <taxon>Methanococcus</taxon>
    </lineage>
</organism>
<proteinExistence type="predicted"/>
<evidence type="ECO:0000313" key="1">
    <source>
        <dbReference type="EMBL" id="MBA2858271.1"/>
    </source>
</evidence>
<name>A0A7J9P4Z4_METMI</name>
<accession>A0A7J9P4Z4</accession>
<comment type="caution">
    <text evidence="1">The sequence shown here is derived from an EMBL/GenBank/DDBJ whole genome shotgun (WGS) entry which is preliminary data.</text>
</comment>
<sequence>MQGQITLEKSLPILGLETAVKQGKNIKVKFRGFKEISKLKDLMEGKKQKSDLEWGKYLGIPSEKVETLRRKMETGNFIIGGRADEKSKPSRKG</sequence>